<keyword evidence="3" id="KW-1185">Reference proteome</keyword>
<evidence type="ECO:0000313" key="3">
    <source>
        <dbReference type="Proteomes" id="UP000237000"/>
    </source>
</evidence>
<dbReference type="InParanoid" id="A0A2P5DB53"/>
<dbReference type="AlphaFoldDB" id="A0A2P5DB53"/>
<evidence type="ECO:0000313" key="2">
    <source>
        <dbReference type="EMBL" id="PON70510.1"/>
    </source>
</evidence>
<reference evidence="3" key="1">
    <citation type="submission" date="2016-06" db="EMBL/GenBank/DDBJ databases">
        <title>Parallel loss of symbiosis genes in relatives of nitrogen-fixing non-legume Parasponia.</title>
        <authorList>
            <person name="Van Velzen R."/>
            <person name="Holmer R."/>
            <person name="Bu F."/>
            <person name="Rutten L."/>
            <person name="Van Zeijl A."/>
            <person name="Liu W."/>
            <person name="Santuari L."/>
            <person name="Cao Q."/>
            <person name="Sharma T."/>
            <person name="Shen D."/>
            <person name="Roswanjaya Y."/>
            <person name="Wardhani T."/>
            <person name="Kalhor M.S."/>
            <person name="Jansen J."/>
            <person name="Van den Hoogen J."/>
            <person name="Gungor B."/>
            <person name="Hartog M."/>
            <person name="Hontelez J."/>
            <person name="Verver J."/>
            <person name="Yang W.-C."/>
            <person name="Schijlen E."/>
            <person name="Repin R."/>
            <person name="Schilthuizen M."/>
            <person name="Schranz E."/>
            <person name="Heidstra R."/>
            <person name="Miyata K."/>
            <person name="Fedorova E."/>
            <person name="Kohlen W."/>
            <person name="Bisseling T."/>
            <person name="Smit S."/>
            <person name="Geurts R."/>
        </authorList>
    </citation>
    <scope>NUCLEOTIDE SEQUENCE [LARGE SCALE GENOMIC DNA]</scope>
    <source>
        <strain evidence="3">cv. RG33-2</strain>
    </source>
</reference>
<sequence>MADGMVVYAFKMRTCKGFHSLLSKGLLALKYISVVGAQILR</sequence>
<keyword evidence="1" id="KW-0812">Transmembrane</keyword>
<organism evidence="2 3">
    <name type="scientific">Trema orientale</name>
    <name type="common">Charcoal tree</name>
    <name type="synonym">Celtis orientalis</name>
    <dbReference type="NCBI Taxonomy" id="63057"/>
    <lineage>
        <taxon>Eukaryota</taxon>
        <taxon>Viridiplantae</taxon>
        <taxon>Streptophyta</taxon>
        <taxon>Embryophyta</taxon>
        <taxon>Tracheophyta</taxon>
        <taxon>Spermatophyta</taxon>
        <taxon>Magnoliopsida</taxon>
        <taxon>eudicotyledons</taxon>
        <taxon>Gunneridae</taxon>
        <taxon>Pentapetalae</taxon>
        <taxon>rosids</taxon>
        <taxon>fabids</taxon>
        <taxon>Rosales</taxon>
        <taxon>Cannabaceae</taxon>
        <taxon>Trema</taxon>
    </lineage>
</organism>
<dbReference type="Proteomes" id="UP000237000">
    <property type="component" value="Unassembled WGS sequence"/>
</dbReference>
<proteinExistence type="predicted"/>
<accession>A0A2P5DB53</accession>
<gene>
    <name evidence="2" type="ORF">TorRG33x02_256660</name>
</gene>
<evidence type="ECO:0000256" key="1">
    <source>
        <dbReference type="SAM" id="Phobius"/>
    </source>
</evidence>
<name>A0A2P5DB53_TREOI</name>
<keyword evidence="1" id="KW-1133">Transmembrane helix</keyword>
<feature type="transmembrane region" description="Helical" evidence="1">
    <location>
        <begin position="21"/>
        <end position="40"/>
    </location>
</feature>
<comment type="caution">
    <text evidence="2">The sequence shown here is derived from an EMBL/GenBank/DDBJ whole genome shotgun (WGS) entry which is preliminary data.</text>
</comment>
<protein>
    <submittedName>
        <fullName evidence="2">Uncharacterized protein</fullName>
    </submittedName>
</protein>
<dbReference type="EMBL" id="JXTC01000282">
    <property type="protein sequence ID" value="PON70510.1"/>
    <property type="molecule type" value="Genomic_DNA"/>
</dbReference>
<keyword evidence="1" id="KW-0472">Membrane</keyword>